<dbReference type="PIRSF" id="PIRSF004930">
    <property type="entry name" value="Tln_factor_SUA5"/>
    <property type="match status" value="1"/>
</dbReference>
<evidence type="ECO:0000313" key="17">
    <source>
        <dbReference type="Proteomes" id="UP000032679"/>
    </source>
</evidence>
<dbReference type="PANTHER" id="PTHR17490">
    <property type="entry name" value="SUA5"/>
    <property type="match status" value="1"/>
</dbReference>
<evidence type="ECO:0000259" key="15">
    <source>
        <dbReference type="PROSITE" id="PS51163"/>
    </source>
</evidence>
<proteinExistence type="inferred from homology"/>
<keyword evidence="6 13" id="KW-0808">Transferase</keyword>
<evidence type="ECO:0000313" key="16">
    <source>
        <dbReference type="EMBL" id="GAN53690.1"/>
    </source>
</evidence>
<comment type="subcellular location">
    <subcellularLocation>
        <location evidence="1 13">Cytoplasm</location>
    </subcellularLocation>
</comment>
<evidence type="ECO:0000256" key="12">
    <source>
        <dbReference type="ARBA" id="ARBA00048366"/>
    </source>
</evidence>
<protein>
    <recommendedName>
        <fullName evidence="4 13">Threonylcarbamoyl-AMP synthase</fullName>
        <shortName evidence="13">TC-AMP synthase</shortName>
        <ecNumber evidence="3 13">2.7.7.87</ecNumber>
    </recommendedName>
    <alternativeName>
        <fullName evidence="11 13">L-threonylcarbamoyladenylate synthase</fullName>
    </alternativeName>
</protein>
<feature type="binding site" evidence="14">
    <location>
        <position position="31"/>
    </location>
    <ligand>
        <name>L-threonine</name>
        <dbReference type="ChEBI" id="CHEBI:57926"/>
    </ligand>
</feature>
<keyword evidence="17" id="KW-1185">Reference proteome</keyword>
<feature type="binding site" evidence="14">
    <location>
        <position position="140"/>
    </location>
    <ligand>
        <name>ATP</name>
        <dbReference type="ChEBI" id="CHEBI:30616"/>
    </ligand>
</feature>
<keyword evidence="10 13" id="KW-0067">ATP-binding</keyword>
<evidence type="ECO:0000256" key="10">
    <source>
        <dbReference type="ARBA" id="ARBA00022840"/>
    </source>
</evidence>
<dbReference type="Proteomes" id="UP000032679">
    <property type="component" value="Unassembled WGS sequence"/>
</dbReference>
<keyword evidence="5 13" id="KW-0963">Cytoplasm</keyword>
<evidence type="ECO:0000256" key="9">
    <source>
        <dbReference type="ARBA" id="ARBA00022741"/>
    </source>
</evidence>
<dbReference type="GO" id="GO:0008033">
    <property type="term" value="P:tRNA processing"/>
    <property type="evidence" value="ECO:0007669"/>
    <property type="project" value="UniProtKB-KW"/>
</dbReference>
<feature type="binding site" evidence="14">
    <location>
        <position position="229"/>
    </location>
    <ligand>
        <name>ATP</name>
        <dbReference type="ChEBI" id="CHEBI:30616"/>
    </ligand>
</feature>
<dbReference type="GO" id="GO:0003725">
    <property type="term" value="F:double-stranded RNA binding"/>
    <property type="evidence" value="ECO:0007669"/>
    <property type="project" value="UniProtKB-UniRule"/>
</dbReference>
<evidence type="ECO:0000256" key="6">
    <source>
        <dbReference type="ARBA" id="ARBA00022679"/>
    </source>
</evidence>
<evidence type="ECO:0000256" key="1">
    <source>
        <dbReference type="ARBA" id="ARBA00004496"/>
    </source>
</evidence>
<dbReference type="GO" id="GO:0005737">
    <property type="term" value="C:cytoplasm"/>
    <property type="evidence" value="ECO:0007669"/>
    <property type="project" value="UniProtKB-SubCell"/>
</dbReference>
<dbReference type="STRING" id="1231623.Tasa_010_237"/>
<accession>A0A0D6MJP3</accession>
<sequence length="324" mass="33830">MTELLRADDAGIAQAAALVRQGGLVAFGTETVYGLGADATSDAAVARIFAAKGRPRFNPLISHFPDADAAFAQVVETPLARALADAFWPGPLTMVLPRGENCTISDLAAAGLPTVAIRVPRGDVPQRFLREAGVPVAGPSANRSGLISPSNAYHVLRSLEGRIDAVLDSGPCAVGLESTVLDLSRTVPVLLRPGGVTLEELRHVCGRIVHPDDHEDAAPVSPGRLASHYAPDLPLRLEAHEVSPQEGLLAFGRALPGAGLTWNLSESGDLEEAASRLYAGLRFLDGEGRRRGLTGIAAQPIARTGLGLAILDRLRRAAGPRSAG</sequence>
<dbReference type="SUPFAM" id="SSF55821">
    <property type="entry name" value="YrdC/RibB"/>
    <property type="match status" value="1"/>
</dbReference>
<gene>
    <name evidence="16" type="ORF">Tasa_010_237</name>
</gene>
<dbReference type="InterPro" id="IPR010923">
    <property type="entry name" value="T(6)A37_SUA5"/>
</dbReference>
<evidence type="ECO:0000256" key="11">
    <source>
        <dbReference type="ARBA" id="ARBA00029774"/>
    </source>
</evidence>
<feature type="binding site" evidence="14">
    <location>
        <position position="54"/>
    </location>
    <ligand>
        <name>ATP</name>
        <dbReference type="ChEBI" id="CHEBI:30616"/>
    </ligand>
</feature>
<dbReference type="InterPro" id="IPR038385">
    <property type="entry name" value="Sua5/YwlC_C"/>
</dbReference>
<feature type="domain" description="YrdC-like" evidence="15">
    <location>
        <begin position="9"/>
        <end position="196"/>
    </location>
</feature>
<dbReference type="InterPro" id="IPR005145">
    <property type="entry name" value="Sua5_C"/>
</dbReference>
<feature type="binding site" evidence="14">
    <location>
        <position position="178"/>
    </location>
    <ligand>
        <name>L-threonine</name>
        <dbReference type="ChEBI" id="CHEBI:57926"/>
    </ligand>
</feature>
<organism evidence="16 17">
    <name type="scientific">Tanticharoenia sakaeratensis NBRC 103193</name>
    <dbReference type="NCBI Taxonomy" id="1231623"/>
    <lineage>
        <taxon>Bacteria</taxon>
        <taxon>Pseudomonadati</taxon>
        <taxon>Pseudomonadota</taxon>
        <taxon>Alphaproteobacteria</taxon>
        <taxon>Acetobacterales</taxon>
        <taxon>Acetobacteraceae</taxon>
        <taxon>Tanticharoenia</taxon>
    </lineage>
</organism>
<feature type="binding site" evidence="14">
    <location>
        <position position="58"/>
    </location>
    <ligand>
        <name>ATP</name>
        <dbReference type="ChEBI" id="CHEBI:30616"/>
    </ligand>
</feature>
<feature type="binding site" evidence="14">
    <location>
        <position position="114"/>
    </location>
    <ligand>
        <name>ATP</name>
        <dbReference type="ChEBI" id="CHEBI:30616"/>
    </ligand>
</feature>
<evidence type="ECO:0000256" key="2">
    <source>
        <dbReference type="ARBA" id="ARBA00007663"/>
    </source>
</evidence>
<dbReference type="InterPro" id="IPR017945">
    <property type="entry name" value="DHBP_synth_RibB-like_a/b_dom"/>
</dbReference>
<reference evidence="16 17" key="1">
    <citation type="submission" date="2012-10" db="EMBL/GenBank/DDBJ databases">
        <title>Genome sequencing of Tanticharoenia sakaeratensis NBRC 103193.</title>
        <authorList>
            <person name="Azuma Y."/>
            <person name="Hadano H."/>
            <person name="Hirakawa H."/>
            <person name="Matsushita K."/>
        </authorList>
    </citation>
    <scope>NUCLEOTIDE SEQUENCE [LARGE SCALE GENOMIC DNA]</scope>
    <source>
        <strain evidence="16 17">NBRC 103193</strain>
    </source>
</reference>
<dbReference type="GO" id="GO:0005524">
    <property type="term" value="F:ATP binding"/>
    <property type="evidence" value="ECO:0007669"/>
    <property type="project" value="UniProtKB-UniRule"/>
</dbReference>
<dbReference type="Pfam" id="PF03481">
    <property type="entry name" value="Sua5_C"/>
    <property type="match status" value="1"/>
</dbReference>
<feature type="binding site" evidence="14">
    <location>
        <position position="148"/>
    </location>
    <ligand>
        <name>ATP</name>
        <dbReference type="ChEBI" id="CHEBI:30616"/>
    </ligand>
</feature>
<dbReference type="PROSITE" id="PS51163">
    <property type="entry name" value="YRDC"/>
    <property type="match status" value="1"/>
</dbReference>
<dbReference type="InterPro" id="IPR006070">
    <property type="entry name" value="Sua5-like_dom"/>
</dbReference>
<name>A0A0D6MJP3_9PROT</name>
<feature type="binding site" evidence="14">
    <location>
        <position position="192"/>
    </location>
    <ligand>
        <name>ATP</name>
        <dbReference type="ChEBI" id="CHEBI:30616"/>
    </ligand>
</feature>
<dbReference type="NCBIfam" id="TIGR00057">
    <property type="entry name" value="L-threonylcarbamoyladenylate synthase"/>
    <property type="match status" value="1"/>
</dbReference>
<evidence type="ECO:0000256" key="5">
    <source>
        <dbReference type="ARBA" id="ARBA00022490"/>
    </source>
</evidence>
<dbReference type="EMBL" id="BALE01000010">
    <property type="protein sequence ID" value="GAN53690.1"/>
    <property type="molecule type" value="Genomic_DNA"/>
</dbReference>
<comment type="catalytic activity">
    <reaction evidence="12 13">
        <text>L-threonine + hydrogencarbonate + ATP = L-threonylcarbamoyladenylate + diphosphate + H2O</text>
        <dbReference type="Rhea" id="RHEA:36407"/>
        <dbReference type="ChEBI" id="CHEBI:15377"/>
        <dbReference type="ChEBI" id="CHEBI:17544"/>
        <dbReference type="ChEBI" id="CHEBI:30616"/>
        <dbReference type="ChEBI" id="CHEBI:33019"/>
        <dbReference type="ChEBI" id="CHEBI:57926"/>
        <dbReference type="ChEBI" id="CHEBI:73682"/>
        <dbReference type="EC" id="2.7.7.87"/>
    </reaction>
</comment>
<feature type="binding site" evidence="14">
    <location>
        <position position="118"/>
    </location>
    <ligand>
        <name>ATP</name>
        <dbReference type="ChEBI" id="CHEBI:30616"/>
    </ligand>
</feature>
<evidence type="ECO:0000256" key="7">
    <source>
        <dbReference type="ARBA" id="ARBA00022694"/>
    </source>
</evidence>
<dbReference type="Gene3D" id="3.40.50.11030">
    <property type="entry name" value="Threonylcarbamoyl-AMP synthase, C-terminal domain"/>
    <property type="match status" value="1"/>
</dbReference>
<evidence type="ECO:0000256" key="13">
    <source>
        <dbReference type="PIRNR" id="PIRNR004930"/>
    </source>
</evidence>
<evidence type="ECO:0000256" key="3">
    <source>
        <dbReference type="ARBA" id="ARBA00012584"/>
    </source>
</evidence>
<dbReference type="GO" id="GO:0006450">
    <property type="term" value="P:regulation of translational fidelity"/>
    <property type="evidence" value="ECO:0007669"/>
    <property type="project" value="TreeGrafter"/>
</dbReference>
<dbReference type="PANTHER" id="PTHR17490:SF16">
    <property type="entry name" value="THREONYLCARBAMOYL-AMP SYNTHASE"/>
    <property type="match status" value="1"/>
</dbReference>
<dbReference type="AlphaFoldDB" id="A0A0D6MJP3"/>
<dbReference type="GO" id="GO:0061710">
    <property type="term" value="F:L-threonylcarbamoyladenylate synthase"/>
    <property type="evidence" value="ECO:0007669"/>
    <property type="project" value="UniProtKB-EC"/>
</dbReference>
<evidence type="ECO:0000256" key="14">
    <source>
        <dbReference type="PIRSR" id="PIRSR004930-1"/>
    </source>
</evidence>
<dbReference type="EC" id="2.7.7.87" evidence="3 13"/>
<dbReference type="InterPro" id="IPR050156">
    <property type="entry name" value="TC-AMP_synthase_SUA5"/>
</dbReference>
<dbReference type="GO" id="GO:0000049">
    <property type="term" value="F:tRNA binding"/>
    <property type="evidence" value="ECO:0007669"/>
    <property type="project" value="TreeGrafter"/>
</dbReference>
<comment type="similarity">
    <text evidence="2 13">Belongs to the SUA5 family.</text>
</comment>
<keyword evidence="7 13" id="KW-0819">tRNA processing</keyword>
<comment type="caution">
    <text evidence="16">The sequence shown here is derived from an EMBL/GenBank/DDBJ whole genome shotgun (WGS) entry which is preliminary data.</text>
</comment>
<keyword evidence="8 13" id="KW-0548">Nucleotidyltransferase</keyword>
<keyword evidence="9 13" id="KW-0547">Nucleotide-binding</keyword>
<dbReference type="OrthoDB" id="9814580at2"/>
<comment type="function">
    <text evidence="13">Required for the formation of a threonylcarbamoyl group on adenosine at position 37 (t(6)A37) in tRNAs that read codons beginning with adenine.</text>
</comment>
<dbReference type="Pfam" id="PF01300">
    <property type="entry name" value="Sua5_yciO_yrdC"/>
    <property type="match status" value="1"/>
</dbReference>
<evidence type="ECO:0000256" key="8">
    <source>
        <dbReference type="ARBA" id="ARBA00022695"/>
    </source>
</evidence>
<feature type="binding site" evidence="14">
    <location>
        <position position="63"/>
    </location>
    <ligand>
        <name>ATP</name>
        <dbReference type="ChEBI" id="CHEBI:30616"/>
    </ligand>
</feature>
<dbReference type="RefSeq" id="WP_048847832.1">
    <property type="nucleotide sequence ID" value="NZ_BALE01000010.1"/>
</dbReference>
<evidence type="ECO:0000256" key="4">
    <source>
        <dbReference type="ARBA" id="ARBA00015492"/>
    </source>
</evidence>
<dbReference type="Gene3D" id="3.90.870.10">
    <property type="entry name" value="DHBP synthase"/>
    <property type="match status" value="1"/>
</dbReference>